<accession>E0US08</accession>
<keyword evidence="4" id="KW-0283">Flagellar rotation</keyword>
<dbReference type="PANTHER" id="PTHR44591:SF25">
    <property type="entry name" value="CHEMOTAXIS TWO-COMPONENT RESPONSE REGULATOR"/>
    <property type="match status" value="1"/>
</dbReference>
<feature type="modified residue" description="4-aspartylphosphate" evidence="5">
    <location>
        <position position="52"/>
    </location>
</feature>
<dbReference type="Pfam" id="PF00072">
    <property type="entry name" value="Response_reg"/>
    <property type="match status" value="1"/>
</dbReference>
<dbReference type="RefSeq" id="WP_013326787.1">
    <property type="nucleotide sequence ID" value="NC_014506.1"/>
</dbReference>
<dbReference type="KEGG" id="sua:Saut_0982"/>
<evidence type="ECO:0000313" key="7">
    <source>
        <dbReference type="EMBL" id="ADN09031.1"/>
    </source>
</evidence>
<dbReference type="OrthoDB" id="5514345at2"/>
<dbReference type="InterPro" id="IPR011006">
    <property type="entry name" value="CheY-like_superfamily"/>
</dbReference>
<evidence type="ECO:0000256" key="3">
    <source>
        <dbReference type="ARBA" id="ARBA00022553"/>
    </source>
</evidence>
<proteinExistence type="predicted"/>
<dbReference type="SUPFAM" id="SSF52172">
    <property type="entry name" value="CheY-like"/>
    <property type="match status" value="1"/>
</dbReference>
<dbReference type="GO" id="GO:0097588">
    <property type="term" value="P:archaeal or bacterial-type flagellum-dependent cell motility"/>
    <property type="evidence" value="ECO:0007669"/>
    <property type="project" value="UniProtKB-KW"/>
</dbReference>
<evidence type="ECO:0000256" key="4">
    <source>
        <dbReference type="ARBA" id="ARBA00022779"/>
    </source>
</evidence>
<reference evidence="8" key="1">
    <citation type="journal article" date="2010" name="Stand. Genomic Sci.">
        <title>Complete genome sequence of Sulfurimonas autotrophica type strain (OK10).</title>
        <authorList>
            <person name="Sikorski J."/>
            <person name="Munk C."/>
            <person name="Lapidus A."/>
            <person name="Djao O."/>
            <person name="Lucas S."/>
            <person name="Glavina Del Rio T."/>
            <person name="Nolan M."/>
            <person name="Tice H."/>
            <person name="Han C."/>
            <person name="Cheng J."/>
            <person name="Tapia R."/>
            <person name="Goodwin L."/>
            <person name="Pitluck S."/>
            <person name="Liolios K."/>
            <person name="Ivanova N."/>
            <person name="Mavromatis K."/>
            <person name="Mikhailova N."/>
            <person name="Pati A."/>
            <person name="Sims D."/>
            <person name="Meincke L."/>
            <person name="Brettin T."/>
            <person name="Detter J."/>
            <person name="Chen A."/>
            <person name="Palaniappan K."/>
            <person name="Land M."/>
            <person name="Hauser L."/>
            <person name="Chang Y."/>
            <person name="Jeffries C."/>
            <person name="Rohde M."/>
            <person name="Lang E."/>
            <person name="Spring S."/>
            <person name="Goker M."/>
            <person name="Woyke T."/>
            <person name="Bristow J."/>
            <person name="Eisen J."/>
            <person name="Markowitz V."/>
            <person name="Hugenholtz P."/>
            <person name="Kyrpides N."/>
            <person name="Klenk H."/>
        </authorList>
    </citation>
    <scope>NUCLEOTIDE SEQUENCE [LARGE SCALE GENOMIC DNA]</scope>
    <source>
        <strain evidence="8">ATCC BAA-671 / DSM 16294 / JCM 11897 / OK10</strain>
    </source>
</reference>
<evidence type="ECO:0000256" key="1">
    <source>
        <dbReference type="ARBA" id="ARBA00001946"/>
    </source>
</evidence>
<dbReference type="SMART" id="SM00448">
    <property type="entry name" value="REC"/>
    <property type="match status" value="1"/>
</dbReference>
<dbReference type="Proteomes" id="UP000007803">
    <property type="component" value="Chromosome"/>
</dbReference>
<gene>
    <name evidence="7" type="ordered locus">Saut_0982</name>
</gene>
<keyword evidence="2" id="KW-0145">Chemotaxis</keyword>
<dbReference type="STRING" id="563040.Saut_0982"/>
<sequence>MGKILIVDDSSLIRAVASSAAVEAGHEPIVAENGQEGLDKLAQDKFDLIFSDVNMPVMGGLEMVENIKANDAYKYIPIVMLTTESNPDLKTKGQALGVKAWMLKPFNKKKFFMAVKKLIA</sequence>
<dbReference type="InterPro" id="IPR001789">
    <property type="entry name" value="Sig_transdc_resp-reg_receiver"/>
</dbReference>
<dbReference type="InterPro" id="IPR050595">
    <property type="entry name" value="Bact_response_regulator"/>
</dbReference>
<dbReference type="PANTHER" id="PTHR44591">
    <property type="entry name" value="STRESS RESPONSE REGULATOR PROTEIN 1"/>
    <property type="match status" value="1"/>
</dbReference>
<dbReference type="PROSITE" id="PS50110">
    <property type="entry name" value="RESPONSE_REGULATORY"/>
    <property type="match status" value="1"/>
</dbReference>
<name>E0US08_SULAO</name>
<dbReference type="eggNOG" id="COG3706">
    <property type="taxonomic scope" value="Bacteria"/>
</dbReference>
<evidence type="ECO:0000256" key="2">
    <source>
        <dbReference type="ARBA" id="ARBA00022500"/>
    </source>
</evidence>
<evidence type="ECO:0000256" key="5">
    <source>
        <dbReference type="PROSITE-ProRule" id="PRU00169"/>
    </source>
</evidence>
<dbReference type="GO" id="GO:0006935">
    <property type="term" value="P:chemotaxis"/>
    <property type="evidence" value="ECO:0007669"/>
    <property type="project" value="UniProtKB-KW"/>
</dbReference>
<keyword evidence="8" id="KW-1185">Reference proteome</keyword>
<dbReference type="EMBL" id="CP002205">
    <property type="protein sequence ID" value="ADN09031.1"/>
    <property type="molecule type" value="Genomic_DNA"/>
</dbReference>
<dbReference type="AlphaFoldDB" id="E0US08"/>
<dbReference type="HOGENOM" id="CLU_000445_69_17_7"/>
<evidence type="ECO:0000259" key="6">
    <source>
        <dbReference type="PROSITE" id="PS50110"/>
    </source>
</evidence>
<dbReference type="Gene3D" id="3.40.50.2300">
    <property type="match status" value="1"/>
</dbReference>
<dbReference type="GO" id="GO:0000160">
    <property type="term" value="P:phosphorelay signal transduction system"/>
    <property type="evidence" value="ECO:0007669"/>
    <property type="project" value="InterPro"/>
</dbReference>
<comment type="cofactor">
    <cofactor evidence="1">
        <name>Mg(2+)</name>
        <dbReference type="ChEBI" id="CHEBI:18420"/>
    </cofactor>
</comment>
<feature type="domain" description="Response regulatory" evidence="6">
    <location>
        <begin position="3"/>
        <end position="119"/>
    </location>
</feature>
<organism evidence="7 8">
    <name type="scientific">Sulfurimonas autotrophica (strain ATCC BAA-671 / DSM 16294 / JCM 11897 / OK10)</name>
    <dbReference type="NCBI Taxonomy" id="563040"/>
    <lineage>
        <taxon>Bacteria</taxon>
        <taxon>Pseudomonadati</taxon>
        <taxon>Campylobacterota</taxon>
        <taxon>Epsilonproteobacteria</taxon>
        <taxon>Campylobacterales</taxon>
        <taxon>Sulfurimonadaceae</taxon>
        <taxon>Sulfurimonas</taxon>
    </lineage>
</organism>
<keyword evidence="3 5" id="KW-0597">Phosphoprotein</keyword>
<evidence type="ECO:0000313" key="8">
    <source>
        <dbReference type="Proteomes" id="UP000007803"/>
    </source>
</evidence>
<protein>
    <submittedName>
        <fullName evidence="7">Response regulator receiver protein</fullName>
    </submittedName>
</protein>